<evidence type="ECO:0000313" key="4">
    <source>
        <dbReference type="EMBL" id="MFB5681579.1"/>
    </source>
</evidence>
<evidence type="ECO:0000256" key="2">
    <source>
        <dbReference type="ARBA" id="ARBA00023157"/>
    </source>
</evidence>
<name>A0ABV5B9M2_9BACL</name>
<dbReference type="Pfam" id="PF13524">
    <property type="entry name" value="Glyco_trans_1_2"/>
    <property type="match status" value="1"/>
</dbReference>
<gene>
    <name evidence="4" type="ORF">ACE3NQ_11710</name>
</gene>
<feature type="domain" description="LamG-like jellyroll fold" evidence="3">
    <location>
        <begin position="29"/>
        <end position="172"/>
    </location>
</feature>
<accession>A0ABV5B9M2</accession>
<sequence>MYSWMGAGYYYFSFQDTIKAKSFLEHIYNDFTYEFWVNPAAEHHIDLPSLSGTDGISGKRYVIAPGHGLHPGQAGIGVSVGTNGVSIYEHTYCHLPAVLVHPSPISGWTHIAVVYSRRVPYLYINGKLVQVGGPSAIASVHASAAFGGLSPYGFFIGGLDEVRLWNVARTEQEIALSMHSQLQGDEPGLAGYWRFDDGNGIVESNQVANGDIAHVLGANWVPGRTFNKGRIGVIIHSSAYDATRHFAFDLTKALIQSDYIVEVIDLLQPTAQSKLDNLLMQQDLELIVGMNGHGIDQLRGSLYAGLLPVPFLCYLVDHPMFHVDRIPFERNLSQLIIACVDREHIRYLEKYFNNSSLKLFSPQPALNKLPTTPVKDMSERSIDLLFAGTSLSPDQQRQWWKQDLQYGAILDEIAERSMYQYDYSLLEICEQTFRIHGLPFNYTQDSRLVQLLQKVDMYIRGRRRLEIVEMLGDLPMTIFTDNPREFPNRKNIKYREPVSLKTLQAHMYDSKIVLNVLANLVYGAHERIFTAMQAGAVSLTDSNQFLDENFQDGKNILLIPYRNQNISERIGRLLEQPDQLQLIANAAAQWVPAHTWHARAQQFIGAIQAIKKEIS</sequence>
<keyword evidence="2" id="KW-1015">Disulfide bond</keyword>
<dbReference type="SUPFAM" id="SSF49899">
    <property type="entry name" value="Concanavalin A-like lectins/glucanases"/>
    <property type="match status" value="1"/>
</dbReference>
<dbReference type="Pfam" id="PF13385">
    <property type="entry name" value="Laminin_G_3"/>
    <property type="match status" value="1"/>
</dbReference>
<dbReference type="InterPro" id="IPR055259">
    <property type="entry name" value="YkvP/CgeB_Glyco_trans-like"/>
</dbReference>
<proteinExistence type="predicted"/>
<dbReference type="Gene3D" id="2.60.120.200">
    <property type="match status" value="1"/>
</dbReference>
<dbReference type="InterPro" id="IPR006558">
    <property type="entry name" value="LamG-like"/>
</dbReference>
<dbReference type="Proteomes" id="UP001580407">
    <property type="component" value="Unassembled WGS sequence"/>
</dbReference>
<dbReference type="InterPro" id="IPR013320">
    <property type="entry name" value="ConA-like_dom_sf"/>
</dbReference>
<keyword evidence="5" id="KW-1185">Reference proteome</keyword>
<comment type="caution">
    <text evidence="4">The sequence shown here is derived from an EMBL/GenBank/DDBJ whole genome shotgun (WGS) entry which is preliminary data.</text>
</comment>
<dbReference type="SMART" id="SM00560">
    <property type="entry name" value="LamGL"/>
    <property type="match status" value="1"/>
</dbReference>
<dbReference type="EMBL" id="JBHILM010000011">
    <property type="protein sequence ID" value="MFB5681579.1"/>
    <property type="molecule type" value="Genomic_DNA"/>
</dbReference>
<protein>
    <submittedName>
        <fullName evidence="4">LamG-like jellyroll fold domain-containing protein</fullName>
    </submittedName>
</protein>
<keyword evidence="1" id="KW-0732">Signal</keyword>
<evidence type="ECO:0000259" key="3">
    <source>
        <dbReference type="SMART" id="SM00560"/>
    </source>
</evidence>
<reference evidence="4 5" key="1">
    <citation type="submission" date="2024-09" db="EMBL/GenBank/DDBJ databases">
        <authorList>
            <person name="Ruan L."/>
        </authorList>
    </citation>
    <scope>NUCLEOTIDE SEQUENCE [LARGE SCALE GENOMIC DNA]</scope>
    <source>
        <strain evidence="4 5">D33</strain>
    </source>
</reference>
<organism evidence="4 5">
    <name type="scientific">Paenibacillus terreus</name>
    <dbReference type="NCBI Taxonomy" id="1387834"/>
    <lineage>
        <taxon>Bacteria</taxon>
        <taxon>Bacillati</taxon>
        <taxon>Bacillota</taxon>
        <taxon>Bacilli</taxon>
        <taxon>Bacillales</taxon>
        <taxon>Paenibacillaceae</taxon>
        <taxon>Paenibacillus</taxon>
    </lineage>
</organism>
<evidence type="ECO:0000256" key="1">
    <source>
        <dbReference type="ARBA" id="ARBA00022729"/>
    </source>
</evidence>
<evidence type="ECO:0000313" key="5">
    <source>
        <dbReference type="Proteomes" id="UP001580407"/>
    </source>
</evidence>
<dbReference type="RefSeq" id="WP_375525365.1">
    <property type="nucleotide sequence ID" value="NZ_JBHILM010000011.1"/>
</dbReference>